<evidence type="ECO:0000313" key="3">
    <source>
        <dbReference type="Proteomes" id="UP000184330"/>
    </source>
</evidence>
<dbReference type="InterPro" id="IPR006076">
    <property type="entry name" value="FAD-dep_OxRdtase"/>
</dbReference>
<dbReference type="Gene3D" id="3.50.50.60">
    <property type="entry name" value="FAD/NAD(P)-binding domain"/>
    <property type="match status" value="1"/>
</dbReference>
<dbReference type="OrthoDB" id="429143at2759"/>
<proteinExistence type="predicted"/>
<dbReference type="Proteomes" id="UP000184330">
    <property type="component" value="Unassembled WGS sequence"/>
</dbReference>
<accession>A0A1L7X8X4</accession>
<dbReference type="Pfam" id="PF01266">
    <property type="entry name" value="DAO"/>
    <property type="match status" value="1"/>
</dbReference>
<feature type="domain" description="FAD dependent oxidoreductase" evidence="1">
    <location>
        <begin position="40"/>
        <end position="373"/>
    </location>
</feature>
<name>A0A1L7X8X4_9HELO</name>
<evidence type="ECO:0000259" key="1">
    <source>
        <dbReference type="Pfam" id="PF01266"/>
    </source>
</evidence>
<dbReference type="STRING" id="576137.A0A1L7X8X4"/>
<dbReference type="AlphaFoldDB" id="A0A1L7X8X4"/>
<sequence length="390" mass="42421">MAERDSLPFPVQNATVPFWRAQLHPLDKFRSTEALPDKCDILIIGAGYAGISTAYHLVNSISNSDTAPSIVLLEAREACSGATGRNGGHLRPSLPFPDLIEKHGLEACIEITHLSAIQSLISAHEIDCDFTLTRSHAIPTDPEVAVFVKDLVEKYASASPEIAEYSQLTFSEGAEESTGVKGVVGDWSGAVAHLWPYKLFLRLLQIAVDKRVNIQTNTPVLKSGERDGDGYWSFDTALGPIKAKKVAFATNGYTAGILPEFKDIILPRRTCCSYITTATSRDGEEVKKVGNGQDSSYCIGPPARDFDYLIQRPDGSVVVGGGSALYRDVPGVAIGSWDDSTLIPQLGDYFEGYLGRWFERGGEGEKLEMVWSGSEFLSCVFVEKSEVEMG</sequence>
<dbReference type="Gene3D" id="3.30.9.10">
    <property type="entry name" value="D-Amino Acid Oxidase, subunit A, domain 2"/>
    <property type="match status" value="1"/>
</dbReference>
<protein>
    <recommendedName>
        <fullName evidence="1">FAD dependent oxidoreductase domain-containing protein</fullName>
    </recommendedName>
</protein>
<organism evidence="2 3">
    <name type="scientific">Phialocephala subalpina</name>
    <dbReference type="NCBI Taxonomy" id="576137"/>
    <lineage>
        <taxon>Eukaryota</taxon>
        <taxon>Fungi</taxon>
        <taxon>Dikarya</taxon>
        <taxon>Ascomycota</taxon>
        <taxon>Pezizomycotina</taxon>
        <taxon>Leotiomycetes</taxon>
        <taxon>Helotiales</taxon>
        <taxon>Mollisiaceae</taxon>
        <taxon>Phialocephala</taxon>
        <taxon>Phialocephala fortinii species complex</taxon>
    </lineage>
</organism>
<dbReference type="SUPFAM" id="SSF51905">
    <property type="entry name" value="FAD/NAD(P)-binding domain"/>
    <property type="match status" value="1"/>
</dbReference>
<keyword evidence="3" id="KW-1185">Reference proteome</keyword>
<dbReference type="PANTHER" id="PTHR13847:SF279">
    <property type="entry name" value="FAD DEPENDENT OXIDOREDUCTASE DOMAIN-CONTAINING PROTEIN-RELATED"/>
    <property type="match status" value="1"/>
</dbReference>
<reference evidence="2 3" key="1">
    <citation type="submission" date="2016-03" db="EMBL/GenBank/DDBJ databases">
        <authorList>
            <person name="Ploux O."/>
        </authorList>
    </citation>
    <scope>NUCLEOTIDE SEQUENCE [LARGE SCALE GENOMIC DNA]</scope>
    <source>
        <strain evidence="2 3">UAMH 11012</strain>
    </source>
</reference>
<dbReference type="GO" id="GO:0005737">
    <property type="term" value="C:cytoplasm"/>
    <property type="evidence" value="ECO:0007669"/>
    <property type="project" value="TreeGrafter"/>
</dbReference>
<evidence type="ECO:0000313" key="2">
    <source>
        <dbReference type="EMBL" id="CZR61471.1"/>
    </source>
</evidence>
<dbReference type="PANTHER" id="PTHR13847">
    <property type="entry name" value="SARCOSINE DEHYDROGENASE-RELATED"/>
    <property type="match status" value="1"/>
</dbReference>
<dbReference type="EMBL" id="FJOG01000018">
    <property type="protein sequence ID" value="CZR61471.1"/>
    <property type="molecule type" value="Genomic_DNA"/>
</dbReference>
<dbReference type="InterPro" id="IPR036188">
    <property type="entry name" value="FAD/NAD-bd_sf"/>
</dbReference>
<gene>
    <name evidence="2" type="ORF">PAC_11367</name>
</gene>